<dbReference type="AlphaFoldDB" id="A0A6B0XZD4"/>
<dbReference type="SUPFAM" id="SSF54637">
    <property type="entry name" value="Thioesterase/thiol ester dehydrase-isomerase"/>
    <property type="match status" value="2"/>
</dbReference>
<protein>
    <submittedName>
        <fullName evidence="1">Acyl dehydratase</fullName>
    </submittedName>
</protein>
<organism evidence="1">
    <name type="scientific">Boseongicola sp. SB0664_bin_43</name>
    <dbReference type="NCBI Taxonomy" id="2604844"/>
    <lineage>
        <taxon>Bacteria</taxon>
        <taxon>Pseudomonadati</taxon>
        <taxon>Pseudomonadota</taxon>
        <taxon>Alphaproteobacteria</taxon>
        <taxon>Rhodobacterales</taxon>
        <taxon>Paracoccaceae</taxon>
        <taxon>Boseongicola</taxon>
    </lineage>
</organism>
<comment type="caution">
    <text evidence="1">The sequence shown here is derived from an EMBL/GenBank/DDBJ whole genome shotgun (WGS) entry which is preliminary data.</text>
</comment>
<gene>
    <name evidence="1" type="ORF">F4Y60_02720</name>
</gene>
<dbReference type="EMBL" id="VXRY01000102">
    <property type="protein sequence ID" value="MXY33002.1"/>
    <property type="molecule type" value="Genomic_DNA"/>
</dbReference>
<dbReference type="GO" id="GO:0019171">
    <property type="term" value="F:(3R)-hydroxyacyl-[acyl-carrier-protein] dehydratase activity"/>
    <property type="evidence" value="ECO:0007669"/>
    <property type="project" value="TreeGrafter"/>
</dbReference>
<dbReference type="InterPro" id="IPR029069">
    <property type="entry name" value="HotDog_dom_sf"/>
</dbReference>
<dbReference type="Gene3D" id="3.10.129.10">
    <property type="entry name" value="Hotdog Thioesterase"/>
    <property type="match status" value="2"/>
</dbReference>
<reference evidence="1" key="1">
    <citation type="submission" date="2019-09" db="EMBL/GenBank/DDBJ databases">
        <title>Characterisation of the sponge microbiome using genome-centric metagenomics.</title>
        <authorList>
            <person name="Engelberts J.P."/>
            <person name="Robbins S.J."/>
            <person name="De Goeij J.M."/>
            <person name="Aranda M."/>
            <person name="Bell S.C."/>
            <person name="Webster N.S."/>
        </authorList>
    </citation>
    <scope>NUCLEOTIDE SEQUENCE</scope>
    <source>
        <strain evidence="1">SB0664_bin_43</strain>
    </source>
</reference>
<dbReference type="InterPro" id="IPR052741">
    <property type="entry name" value="Mitochondrial_HTD2"/>
</dbReference>
<name>A0A6B0XZD4_9RHOB</name>
<dbReference type="PANTHER" id="PTHR28152:SF1">
    <property type="entry name" value="HYDROXYACYL-THIOESTER DEHYDRATASE TYPE 2, MITOCHONDRIAL"/>
    <property type="match status" value="1"/>
</dbReference>
<accession>A0A6B0XZD4</accession>
<evidence type="ECO:0000313" key="1">
    <source>
        <dbReference type="EMBL" id="MXY33002.1"/>
    </source>
</evidence>
<sequence length="258" mass="28661">MSESVTITDRIDPARAEALLAALDRPPRVKSGDVLPPLAHFAFFWDPVAEARIGRDGHARPGGLIPDMGLPVRMWAGGRLAFHAPFRAGFAARRVTTLHEVKEKRGRSGRLGLVTLRHEIHQRHAPVITEMQDIVYREPGPLSGDPPLESGRARERRALKLREVTLFRYSAVTFNGHRIHYDAGYCREEGYPGLVVHGPLLATRLACLAAERLGTLKSFTYRATAPLFLGDVAWLCRAGDKYWVEGPGRRRCMVATAT</sequence>
<dbReference type="PANTHER" id="PTHR28152">
    <property type="entry name" value="HYDROXYACYL-THIOESTER DEHYDRATASE TYPE 2, MITOCHONDRIAL"/>
    <property type="match status" value="1"/>
</dbReference>
<proteinExistence type="predicted"/>